<dbReference type="AlphaFoldDB" id="A0A4R3YEX1"/>
<dbReference type="Pfam" id="PF08495">
    <property type="entry name" value="FIST"/>
    <property type="match status" value="1"/>
</dbReference>
<dbReference type="SMART" id="SM00897">
    <property type="entry name" value="FIST"/>
    <property type="match status" value="1"/>
</dbReference>
<evidence type="ECO:0000313" key="3">
    <source>
        <dbReference type="EMBL" id="TCV90501.1"/>
    </source>
</evidence>
<proteinExistence type="predicted"/>
<feature type="domain" description="FIST C-domain" evidence="2">
    <location>
        <begin position="199"/>
        <end position="343"/>
    </location>
</feature>
<reference evidence="3 4" key="1">
    <citation type="submission" date="2019-03" db="EMBL/GenBank/DDBJ databases">
        <title>Genomic Encyclopedia of Type Strains, Phase IV (KMG-IV): sequencing the most valuable type-strain genomes for metagenomic binning, comparative biology and taxonomic classification.</title>
        <authorList>
            <person name="Goeker M."/>
        </authorList>
    </citation>
    <scope>NUCLEOTIDE SEQUENCE [LARGE SCALE GENOMIC DNA]</scope>
    <source>
        <strain evidence="3 4">DSM 100309</strain>
    </source>
</reference>
<comment type="caution">
    <text evidence="3">The sequence shown here is derived from an EMBL/GenBank/DDBJ whole genome shotgun (WGS) entry which is preliminary data.</text>
</comment>
<sequence length="363" mass="38911">MKIATGLATGQIASPDLAKQAVAQAMEKAELEIAASVLLFLTPDFARDPQPSLLAASRASNCTHIVGCSAVGIFTEDDWVLDSPAAAAMVFGDGISLLPVHSPQSDDLILTLAAPNAINTNWLSEPGIRYGGVSGDATGQGPFKVWCGGKEVANGRCETLISGASGAIGISQGIRALTRPQEVTQVNGYDVQSLGNQPALNTLIRELPLEVRELERIPLHLIMAGITFGEPSTAIAEGRFHLTPIISTNTDDRSITLSKRIDVGEKLFWAFRQPLAAERDMRMAIDRMQEQLTSAPDFGLLFPCTGRGPYFYGGIDRDLELTKQRFPSMPIIGFYGNGEIGPLNNNNHLFQYAAILGLFSGNV</sequence>
<keyword evidence="4" id="KW-1185">Reference proteome</keyword>
<evidence type="ECO:0000259" key="2">
    <source>
        <dbReference type="SMART" id="SM01204"/>
    </source>
</evidence>
<dbReference type="RefSeq" id="WP_124947566.1">
    <property type="nucleotide sequence ID" value="NZ_BHVT01000073.1"/>
</dbReference>
<dbReference type="PANTHER" id="PTHR14939:SF5">
    <property type="entry name" value="F-BOX ONLY PROTEIN 22"/>
    <property type="match status" value="1"/>
</dbReference>
<evidence type="ECO:0000259" key="1">
    <source>
        <dbReference type="SMART" id="SM00897"/>
    </source>
</evidence>
<accession>A0A4R3YEX1</accession>
<name>A0A4R3YEX1_9PROT</name>
<dbReference type="InterPro" id="IPR019494">
    <property type="entry name" value="FIST_C"/>
</dbReference>
<dbReference type="EMBL" id="SMCO01000001">
    <property type="protein sequence ID" value="TCV90501.1"/>
    <property type="molecule type" value="Genomic_DNA"/>
</dbReference>
<evidence type="ECO:0000313" key="4">
    <source>
        <dbReference type="Proteomes" id="UP000295367"/>
    </source>
</evidence>
<protein>
    <submittedName>
        <fullName evidence="3">Small ligand-binding sensory domain FIST</fullName>
    </submittedName>
</protein>
<dbReference type="Pfam" id="PF10442">
    <property type="entry name" value="FIST_C"/>
    <property type="match status" value="1"/>
</dbReference>
<dbReference type="SMART" id="SM01204">
    <property type="entry name" value="FIST_C"/>
    <property type="match status" value="1"/>
</dbReference>
<dbReference type="PANTHER" id="PTHR14939">
    <property type="entry name" value="F-BOX ONLY PROTEIN 22"/>
    <property type="match status" value="1"/>
</dbReference>
<organism evidence="3 4">
    <name type="scientific">Sulfurirhabdus autotrophica</name>
    <dbReference type="NCBI Taxonomy" id="1706046"/>
    <lineage>
        <taxon>Bacteria</taxon>
        <taxon>Pseudomonadati</taxon>
        <taxon>Pseudomonadota</taxon>
        <taxon>Betaproteobacteria</taxon>
        <taxon>Nitrosomonadales</taxon>
        <taxon>Sulfuricellaceae</taxon>
        <taxon>Sulfurirhabdus</taxon>
    </lineage>
</organism>
<feature type="domain" description="FIST" evidence="1">
    <location>
        <begin position="34"/>
        <end position="198"/>
    </location>
</feature>
<gene>
    <name evidence="3" type="ORF">EDC63_101474</name>
</gene>
<dbReference type="Proteomes" id="UP000295367">
    <property type="component" value="Unassembled WGS sequence"/>
</dbReference>
<dbReference type="OrthoDB" id="9770435at2"/>
<dbReference type="InterPro" id="IPR013702">
    <property type="entry name" value="FIST_domain_N"/>
</dbReference>